<feature type="region of interest" description="Disordered" evidence="1">
    <location>
        <begin position="1"/>
        <end position="21"/>
    </location>
</feature>
<proteinExistence type="predicted"/>
<dbReference type="EMBL" id="BSXW01001784">
    <property type="protein sequence ID" value="GMF39144.1"/>
    <property type="molecule type" value="Genomic_DNA"/>
</dbReference>
<feature type="compositionally biased region" description="Polar residues" evidence="1">
    <location>
        <begin position="1"/>
        <end position="13"/>
    </location>
</feature>
<accession>A0A9W6XH69</accession>
<dbReference type="AlphaFoldDB" id="A0A9W6XH69"/>
<reference evidence="2" key="1">
    <citation type="submission" date="2023-04" db="EMBL/GenBank/DDBJ databases">
        <title>Phytophthora lilii NBRC 32176.</title>
        <authorList>
            <person name="Ichikawa N."/>
            <person name="Sato H."/>
            <person name="Tonouchi N."/>
        </authorList>
    </citation>
    <scope>NUCLEOTIDE SEQUENCE</scope>
    <source>
        <strain evidence="2">NBRC 32176</strain>
    </source>
</reference>
<protein>
    <submittedName>
        <fullName evidence="2">Unnamed protein product</fullName>
    </submittedName>
</protein>
<evidence type="ECO:0000313" key="3">
    <source>
        <dbReference type="Proteomes" id="UP001165083"/>
    </source>
</evidence>
<comment type="caution">
    <text evidence="2">The sequence shown here is derived from an EMBL/GenBank/DDBJ whole genome shotgun (WGS) entry which is preliminary data.</text>
</comment>
<name>A0A9W6XH69_9STRA</name>
<keyword evidence="3" id="KW-1185">Reference proteome</keyword>
<organism evidence="2 3">
    <name type="scientific">Phytophthora lilii</name>
    <dbReference type="NCBI Taxonomy" id="2077276"/>
    <lineage>
        <taxon>Eukaryota</taxon>
        <taxon>Sar</taxon>
        <taxon>Stramenopiles</taxon>
        <taxon>Oomycota</taxon>
        <taxon>Peronosporomycetes</taxon>
        <taxon>Peronosporales</taxon>
        <taxon>Peronosporaceae</taxon>
        <taxon>Phytophthora</taxon>
    </lineage>
</organism>
<gene>
    <name evidence="2" type="ORF">Plil01_001624000</name>
</gene>
<sequence length="94" mass="10491">MQSPSELLSVTSRFDQRSDHGREIFSRTMRVRQIMFVAAATSILSTIAATNKEATVRTTASNIACKLVSFRDISLDGHESYELSKLSPPKKRES</sequence>
<evidence type="ECO:0000313" key="2">
    <source>
        <dbReference type="EMBL" id="GMF39144.1"/>
    </source>
</evidence>
<dbReference type="Proteomes" id="UP001165083">
    <property type="component" value="Unassembled WGS sequence"/>
</dbReference>
<evidence type="ECO:0000256" key="1">
    <source>
        <dbReference type="SAM" id="MobiDB-lite"/>
    </source>
</evidence>